<gene>
    <name evidence="3" type="ORF">SPMU_29670</name>
</gene>
<protein>
    <recommendedName>
        <fullName evidence="5">Sulfotransferase family protein</fullName>
    </recommendedName>
</protein>
<dbReference type="EMBL" id="NBBJ01000005">
    <property type="protein sequence ID" value="OWK28704.1"/>
    <property type="molecule type" value="Genomic_DNA"/>
</dbReference>
<evidence type="ECO:0000256" key="2">
    <source>
        <dbReference type="ARBA" id="ARBA00023304"/>
    </source>
</evidence>
<evidence type="ECO:0008006" key="5">
    <source>
        <dbReference type="Google" id="ProtNLM"/>
    </source>
</evidence>
<accession>A0A245ZG54</accession>
<organism evidence="3 4">
    <name type="scientific">Sphingomonas mucosissima</name>
    <dbReference type="NCBI Taxonomy" id="370959"/>
    <lineage>
        <taxon>Bacteria</taxon>
        <taxon>Pseudomonadati</taxon>
        <taxon>Pseudomonadota</taxon>
        <taxon>Alphaproteobacteria</taxon>
        <taxon>Sphingomonadales</taxon>
        <taxon>Sphingomonadaceae</taxon>
        <taxon>Sphingomonas</taxon>
    </lineage>
</organism>
<dbReference type="PANTHER" id="PTHR42743">
    <property type="entry name" value="AMINO-ACID AMINOTRANSFERASE"/>
    <property type="match status" value="1"/>
</dbReference>
<name>A0A245ZG54_9SPHN</name>
<keyword evidence="2" id="KW-0028">Amino-acid biosynthesis</keyword>
<proteinExistence type="inferred from homology"/>
<comment type="caution">
    <text evidence="3">The sequence shown here is derived from an EMBL/GenBank/DDBJ whole genome shotgun (WGS) entry which is preliminary data.</text>
</comment>
<dbReference type="SUPFAM" id="SSF52540">
    <property type="entry name" value="P-loop containing nucleoside triphosphate hydrolases"/>
    <property type="match status" value="1"/>
</dbReference>
<dbReference type="Proteomes" id="UP000197783">
    <property type="component" value="Unassembled WGS sequence"/>
</dbReference>
<dbReference type="PANTHER" id="PTHR42743:SF11">
    <property type="entry name" value="AMINODEOXYCHORISMATE LYASE"/>
    <property type="match status" value="1"/>
</dbReference>
<reference evidence="3 4" key="1">
    <citation type="submission" date="2017-03" db="EMBL/GenBank/DDBJ databases">
        <title>Genome sequence of Sphingomonas mucosissima DSM 17494.</title>
        <authorList>
            <person name="Poehlein A."/>
            <person name="Wuebbeler J.H."/>
            <person name="Steinbuechel A."/>
            <person name="Daniel R."/>
        </authorList>
    </citation>
    <scope>NUCLEOTIDE SEQUENCE [LARGE SCALE GENOMIC DNA]</scope>
    <source>
        <strain evidence="3 4">DSM 17494</strain>
    </source>
</reference>
<sequence>MSAAGGIGRAGEPLRIAMWSGPRNISTAMMRSFSSRADCAVSDEPFYGCFLAASGADHPMREAVIASMDCDWQSVAATLSGPAPGGKPVWYQKHMPHHMVGPIAPDDLSGVVHAFLIRDPARMAVSYAAKRETVAPGDLGIAAQRAFFDRVADRLGHVPPVIDSADVLRDPAGTLSALCRALGVDWDEAMLSWAPGRHPDDGVWAAHWYGRVEASHGFGAPEPEAQPLPSELAAVADACRADYEAMAQHRVRAS</sequence>
<evidence type="ECO:0000256" key="1">
    <source>
        <dbReference type="ARBA" id="ARBA00009320"/>
    </source>
</evidence>
<dbReference type="InterPro" id="IPR027417">
    <property type="entry name" value="P-loop_NTPase"/>
</dbReference>
<comment type="similarity">
    <text evidence="1">Belongs to the class-IV pyridoxal-phosphate-dependent aminotransferase family.</text>
</comment>
<dbReference type="RefSeq" id="WP_245833355.1">
    <property type="nucleotide sequence ID" value="NZ_NBBJ01000005.1"/>
</dbReference>
<dbReference type="AlphaFoldDB" id="A0A245ZG54"/>
<dbReference type="Pfam" id="PF19798">
    <property type="entry name" value="Sulfotransfer_5"/>
    <property type="match status" value="1"/>
</dbReference>
<keyword evidence="2" id="KW-0100">Branched-chain amino acid biosynthesis</keyword>
<dbReference type="Gene3D" id="3.40.50.300">
    <property type="entry name" value="P-loop containing nucleotide triphosphate hydrolases"/>
    <property type="match status" value="1"/>
</dbReference>
<dbReference type="InterPro" id="IPR050571">
    <property type="entry name" value="Class-IV_PLP-Dep_Aminotrnsfr"/>
</dbReference>
<evidence type="ECO:0000313" key="4">
    <source>
        <dbReference type="Proteomes" id="UP000197783"/>
    </source>
</evidence>
<dbReference type="GO" id="GO:0009082">
    <property type="term" value="P:branched-chain amino acid biosynthetic process"/>
    <property type="evidence" value="ECO:0007669"/>
    <property type="project" value="UniProtKB-KW"/>
</dbReference>
<evidence type="ECO:0000313" key="3">
    <source>
        <dbReference type="EMBL" id="OWK28704.1"/>
    </source>
</evidence>
<keyword evidence="4" id="KW-1185">Reference proteome</keyword>